<gene>
    <name evidence="2" type="ordered locus">NP_2766A</name>
</gene>
<dbReference type="Proteomes" id="UP000002698">
    <property type="component" value="Chromosome"/>
</dbReference>
<keyword evidence="3" id="KW-1185">Reference proteome</keyword>
<dbReference type="GeneID" id="3701550"/>
<evidence type="ECO:0000256" key="1">
    <source>
        <dbReference type="SAM" id="Phobius"/>
    </source>
</evidence>
<dbReference type="STRING" id="348780.NP_2766A"/>
<dbReference type="OrthoDB" id="282430at2157"/>
<feature type="transmembrane region" description="Helical" evidence="1">
    <location>
        <begin position="167"/>
        <end position="188"/>
    </location>
</feature>
<dbReference type="eggNOG" id="arCOG03366">
    <property type="taxonomic scope" value="Archaea"/>
</dbReference>
<keyword evidence="1" id="KW-0472">Membrane</keyword>
<dbReference type="KEGG" id="nph:NP_2766A"/>
<name>A0A1U7EWK4_NATPD</name>
<dbReference type="RefSeq" id="WP_011323099.1">
    <property type="nucleotide sequence ID" value="NC_007426.1"/>
</dbReference>
<dbReference type="HOGENOM" id="CLU_092684_1_0_2"/>
<keyword evidence="1" id="KW-0812">Transmembrane</keyword>
<sequence>MTQTLAVDVNDDGLYTLSVPAEFEANGPFTVELHNHGEASHVYLNLDDRLSEVARIEATNHYLKENEQRRIDVATHDPSTWPDETLRGSLKVVVAHGQETRYVSVVLERAAETTTEVEVAPELSSPTVTEQSTEPTPLLRALPVVVAGSIAVLLAVGALFAAGGTQLLLGIGAVVAAAACGVAAYLLFE</sequence>
<protein>
    <submittedName>
        <fullName evidence="2">Uncharacterized protein</fullName>
    </submittedName>
</protein>
<keyword evidence="1" id="KW-1133">Transmembrane helix</keyword>
<dbReference type="InterPro" id="IPR055946">
    <property type="entry name" value="DUF7524"/>
</dbReference>
<proteinExistence type="predicted"/>
<dbReference type="EMBL" id="CR936257">
    <property type="protein sequence ID" value="CAI49474.1"/>
    <property type="molecule type" value="Genomic_DNA"/>
</dbReference>
<accession>A0A1U7EWK4</accession>
<evidence type="ECO:0000313" key="2">
    <source>
        <dbReference type="EMBL" id="CAI49474.1"/>
    </source>
</evidence>
<dbReference type="EnsemblBacteria" id="CAI49474">
    <property type="protein sequence ID" value="CAI49474"/>
    <property type="gene ID" value="NP_2766A"/>
</dbReference>
<reference evidence="2 3" key="1">
    <citation type="journal article" date="2005" name="Genome Res.">
        <title>Living with two extremes: conclusions from the genome sequence of Natronomonas pharaonis.</title>
        <authorList>
            <person name="Falb M."/>
            <person name="Pfeiffer F."/>
            <person name="Palm P."/>
            <person name="Rodewald K."/>
            <person name="Hickmann V."/>
            <person name="Tittor J."/>
            <person name="Oesterhelt D."/>
        </authorList>
    </citation>
    <scope>NUCLEOTIDE SEQUENCE [LARGE SCALE GENOMIC DNA]</scope>
    <source>
        <strain evidence="3">ATCC 35678 / DSM 2160 / CIP 103997 / JCM 8858 / NBRC 14720 / NCIMB 2260 / Gabara</strain>
    </source>
</reference>
<feature type="transmembrane region" description="Helical" evidence="1">
    <location>
        <begin position="141"/>
        <end position="161"/>
    </location>
</feature>
<organism evidence="2 3">
    <name type="scientific">Natronomonas pharaonis (strain ATCC 35678 / DSM 2160 / CIP 103997 / JCM 8858 / NBRC 14720 / NCIMB 2260 / Gabara)</name>
    <name type="common">Halobacterium pharaonis</name>
    <dbReference type="NCBI Taxonomy" id="348780"/>
    <lineage>
        <taxon>Archaea</taxon>
        <taxon>Methanobacteriati</taxon>
        <taxon>Methanobacteriota</taxon>
        <taxon>Stenosarchaea group</taxon>
        <taxon>Halobacteria</taxon>
        <taxon>Halobacteriales</taxon>
        <taxon>Natronomonadaceae</taxon>
        <taxon>Natronomonas</taxon>
    </lineage>
</organism>
<dbReference type="Pfam" id="PF24368">
    <property type="entry name" value="DUF7524"/>
    <property type="match status" value="1"/>
</dbReference>
<evidence type="ECO:0000313" key="3">
    <source>
        <dbReference type="Proteomes" id="UP000002698"/>
    </source>
</evidence>
<dbReference type="AlphaFoldDB" id="A0A1U7EWK4"/>